<evidence type="ECO:0000313" key="8">
    <source>
        <dbReference type="RefSeq" id="XP_013856347.1"/>
    </source>
</evidence>
<evidence type="ECO:0000256" key="3">
    <source>
        <dbReference type="ARBA" id="ARBA00023134"/>
    </source>
</evidence>
<evidence type="ECO:0000256" key="1">
    <source>
        <dbReference type="ARBA" id="ARBA00008535"/>
    </source>
</evidence>
<proteinExistence type="inferred from homology"/>
<evidence type="ECO:0000256" key="4">
    <source>
        <dbReference type="SAM" id="Coils"/>
    </source>
</evidence>
<dbReference type="InterPro" id="IPR006703">
    <property type="entry name" value="G_AIG1"/>
</dbReference>
<gene>
    <name evidence="8" type="primary">LOC106512227</name>
</gene>
<organism evidence="7 8">
    <name type="scientific">Austrofundulus limnaeus</name>
    <name type="common">Annual killifish</name>
    <dbReference type="NCBI Taxonomy" id="52670"/>
    <lineage>
        <taxon>Eukaryota</taxon>
        <taxon>Metazoa</taxon>
        <taxon>Chordata</taxon>
        <taxon>Craniata</taxon>
        <taxon>Vertebrata</taxon>
        <taxon>Euteleostomi</taxon>
        <taxon>Actinopterygii</taxon>
        <taxon>Neopterygii</taxon>
        <taxon>Teleostei</taxon>
        <taxon>Neoteleostei</taxon>
        <taxon>Acanthomorphata</taxon>
        <taxon>Ovalentaria</taxon>
        <taxon>Atherinomorphae</taxon>
        <taxon>Cyprinodontiformes</taxon>
        <taxon>Rivulidae</taxon>
        <taxon>Austrofundulus</taxon>
    </lineage>
</organism>
<keyword evidence="5" id="KW-1133">Transmembrane helix</keyword>
<sequence>MTEPKTIRIVFLGKSGAGKSSLANTIFRDEQFKVLHGFNSGTRVCEAKTKSVNRRKITLIDTPGFFDTHISEEKMKPEIVRCITECSPGPHAFLIVFKVEKFTEQEEAVIHKMTEYFSEDVFKYSTVVFTHGNALPKMKTIKDLVKQNEFVSHLVEKCGGRCHVIDNKHWNNHPKWTYRSNKFQVNEILKSIDKTVEVNNGNCYMNEMLQLTEELIQQEEKRIAETSENMSEEEIRAMAKNEVNKILIQAAGITVGALLGALFGVVLPVVLVAAGVTGGMKSAVGKAAAALTLGAGTIGAGGAGALAAGAKAVAAGAVAAGAEAIAAGAAVATGAEAVAAGAVAAGAAAAGAEVVAAGAVSAGAAAAGAEAVAGAGAVGAGAVGTAGVIGTGLTAGVAVVGVLAAVGAGFGGYEGHQAAQTAETPQEAAEKAAKAVGSKGLKAIKGAYNLELNKKLKKKRLTEKGSDT</sequence>
<dbReference type="Pfam" id="PF04548">
    <property type="entry name" value="AIG1"/>
    <property type="match status" value="1"/>
</dbReference>
<dbReference type="GeneID" id="106512227"/>
<reference evidence="8" key="1">
    <citation type="submission" date="2025-08" db="UniProtKB">
        <authorList>
            <consortium name="RefSeq"/>
        </authorList>
    </citation>
    <scope>IDENTIFICATION</scope>
</reference>
<keyword evidence="3" id="KW-0342">GTP-binding</keyword>
<dbReference type="OrthoDB" id="425923at2759"/>
<keyword evidence="7" id="KW-1185">Reference proteome</keyword>
<dbReference type="GO" id="GO:0005525">
    <property type="term" value="F:GTP binding"/>
    <property type="evidence" value="ECO:0007669"/>
    <property type="project" value="UniProtKB-KW"/>
</dbReference>
<evidence type="ECO:0000256" key="5">
    <source>
        <dbReference type="SAM" id="Phobius"/>
    </source>
</evidence>
<keyword evidence="4" id="KW-0175">Coiled coil</keyword>
<dbReference type="PROSITE" id="PS51720">
    <property type="entry name" value="G_AIG1"/>
    <property type="match status" value="1"/>
</dbReference>
<dbReference type="RefSeq" id="XP_013856347.1">
    <property type="nucleotide sequence ID" value="XM_014000893.1"/>
</dbReference>
<keyword evidence="2" id="KW-0547">Nucleotide-binding</keyword>
<dbReference type="InterPro" id="IPR027417">
    <property type="entry name" value="P-loop_NTPase"/>
</dbReference>
<evidence type="ECO:0000259" key="6">
    <source>
        <dbReference type="PROSITE" id="PS51720"/>
    </source>
</evidence>
<dbReference type="SUPFAM" id="SSF52540">
    <property type="entry name" value="P-loop containing nucleoside triphosphate hydrolases"/>
    <property type="match status" value="1"/>
</dbReference>
<keyword evidence="5" id="KW-0472">Membrane</keyword>
<evidence type="ECO:0000256" key="2">
    <source>
        <dbReference type="ARBA" id="ARBA00022741"/>
    </source>
</evidence>
<name>A0A2I4ALH4_AUSLI</name>
<dbReference type="InParanoid" id="A0A2I4ALH4"/>
<protein>
    <submittedName>
        <fullName evidence="8">GTPase IMAP family member 7</fullName>
    </submittedName>
</protein>
<dbReference type="PANTHER" id="PTHR10903">
    <property type="entry name" value="GTPASE, IMAP FAMILY MEMBER-RELATED"/>
    <property type="match status" value="1"/>
</dbReference>
<feature type="transmembrane region" description="Helical" evidence="5">
    <location>
        <begin position="246"/>
        <end position="276"/>
    </location>
</feature>
<comment type="similarity">
    <text evidence="1">Belongs to the TRAFAC class TrmE-Era-EngA-EngB-Septin-like GTPase superfamily. AIG1/Toc34/Toc159-like paraseptin GTPase family. IAN subfamily.</text>
</comment>
<dbReference type="FunFam" id="3.40.50.300:FF:000366">
    <property type="entry name" value="GTPase, IMAP family member 2"/>
    <property type="match status" value="1"/>
</dbReference>
<dbReference type="Gene3D" id="3.40.50.300">
    <property type="entry name" value="P-loop containing nucleotide triphosphate hydrolases"/>
    <property type="match status" value="1"/>
</dbReference>
<dbReference type="InterPro" id="IPR045058">
    <property type="entry name" value="GIMA/IAN/Toc"/>
</dbReference>
<feature type="domain" description="AIG1-type G" evidence="6">
    <location>
        <begin position="4"/>
        <end position="213"/>
    </location>
</feature>
<feature type="coiled-coil region" evidence="4">
    <location>
        <begin position="209"/>
        <end position="236"/>
    </location>
</feature>
<dbReference type="KEGG" id="alim:106512227"/>
<dbReference type="AlphaFoldDB" id="A0A2I4ALH4"/>
<keyword evidence="5" id="KW-0812">Transmembrane</keyword>
<accession>A0A2I4ALH4</accession>
<dbReference type="PANTHER" id="PTHR10903:SF62">
    <property type="entry name" value="GTPASE IMAP FAMILY MEMBER 4-LIKE-RELATED"/>
    <property type="match status" value="1"/>
</dbReference>
<dbReference type="Proteomes" id="UP000192220">
    <property type="component" value="Unplaced"/>
</dbReference>
<evidence type="ECO:0000313" key="7">
    <source>
        <dbReference type="Proteomes" id="UP000192220"/>
    </source>
</evidence>